<sequence>MLTSAFAAYYNDTWRDGEISRPDNICRRVSNPELEGVKTRRRALKKKWTKYTSSVVEFSLYRQVGLFVNLHYCVFALPFIAMCLFLMPRLAVSLVLLATYLKLS</sequence>
<evidence type="ECO:0000313" key="2">
    <source>
        <dbReference type="EMBL" id="KAG8196518.1"/>
    </source>
</evidence>
<reference evidence="2 3" key="1">
    <citation type="journal article" date="2022" name="Nat. Ecol. Evol.">
        <title>A masculinizing supergene underlies an exaggerated male reproductive morph in a spider.</title>
        <authorList>
            <person name="Hendrickx F."/>
            <person name="De Corte Z."/>
            <person name="Sonet G."/>
            <person name="Van Belleghem S.M."/>
            <person name="Kostlbacher S."/>
            <person name="Vangestel C."/>
        </authorList>
    </citation>
    <scope>NUCLEOTIDE SEQUENCE [LARGE SCALE GENOMIC DNA]</scope>
    <source>
        <strain evidence="2">W744_W776</strain>
    </source>
</reference>
<feature type="transmembrane region" description="Helical" evidence="1">
    <location>
        <begin position="75"/>
        <end position="101"/>
    </location>
</feature>
<accession>A0AAV6VLA7</accession>
<gene>
    <name evidence="2" type="ORF">JTE90_012332</name>
</gene>
<protein>
    <submittedName>
        <fullName evidence="2">Uncharacterized protein</fullName>
    </submittedName>
</protein>
<keyword evidence="1" id="KW-0812">Transmembrane</keyword>
<proteinExistence type="predicted"/>
<keyword evidence="3" id="KW-1185">Reference proteome</keyword>
<organism evidence="2 3">
    <name type="scientific">Oedothorax gibbosus</name>
    <dbReference type="NCBI Taxonomy" id="931172"/>
    <lineage>
        <taxon>Eukaryota</taxon>
        <taxon>Metazoa</taxon>
        <taxon>Ecdysozoa</taxon>
        <taxon>Arthropoda</taxon>
        <taxon>Chelicerata</taxon>
        <taxon>Arachnida</taxon>
        <taxon>Araneae</taxon>
        <taxon>Araneomorphae</taxon>
        <taxon>Entelegynae</taxon>
        <taxon>Araneoidea</taxon>
        <taxon>Linyphiidae</taxon>
        <taxon>Erigoninae</taxon>
        <taxon>Oedothorax</taxon>
    </lineage>
</organism>
<evidence type="ECO:0000256" key="1">
    <source>
        <dbReference type="SAM" id="Phobius"/>
    </source>
</evidence>
<keyword evidence="1" id="KW-1133">Transmembrane helix</keyword>
<dbReference type="AlphaFoldDB" id="A0AAV6VLA7"/>
<dbReference type="Proteomes" id="UP000827092">
    <property type="component" value="Unassembled WGS sequence"/>
</dbReference>
<keyword evidence="1" id="KW-0472">Membrane</keyword>
<comment type="caution">
    <text evidence="2">The sequence shown here is derived from an EMBL/GenBank/DDBJ whole genome shotgun (WGS) entry which is preliminary data.</text>
</comment>
<evidence type="ECO:0000313" key="3">
    <source>
        <dbReference type="Proteomes" id="UP000827092"/>
    </source>
</evidence>
<name>A0AAV6VLA7_9ARAC</name>
<dbReference type="EMBL" id="JAFNEN010000069">
    <property type="protein sequence ID" value="KAG8196518.1"/>
    <property type="molecule type" value="Genomic_DNA"/>
</dbReference>